<sequence>MFNGHIIPERVIAEEESSWVAREATSPPPLQCLKIKALQSVRLASNDLRWRNVASHKKTGPQVQSLSASYGANYARNFSGG</sequence>
<protein>
    <submittedName>
        <fullName evidence="1">Uncharacterized protein</fullName>
    </submittedName>
</protein>
<dbReference type="EMBL" id="BGZK01000934">
    <property type="protein sequence ID" value="GBP65619.1"/>
    <property type="molecule type" value="Genomic_DNA"/>
</dbReference>
<dbReference type="AlphaFoldDB" id="A0A4C1XTV7"/>
<dbReference type="Proteomes" id="UP000299102">
    <property type="component" value="Unassembled WGS sequence"/>
</dbReference>
<proteinExistence type="predicted"/>
<keyword evidence="2" id="KW-1185">Reference proteome</keyword>
<organism evidence="1 2">
    <name type="scientific">Eumeta variegata</name>
    <name type="common">Bagworm moth</name>
    <name type="synonym">Eumeta japonica</name>
    <dbReference type="NCBI Taxonomy" id="151549"/>
    <lineage>
        <taxon>Eukaryota</taxon>
        <taxon>Metazoa</taxon>
        <taxon>Ecdysozoa</taxon>
        <taxon>Arthropoda</taxon>
        <taxon>Hexapoda</taxon>
        <taxon>Insecta</taxon>
        <taxon>Pterygota</taxon>
        <taxon>Neoptera</taxon>
        <taxon>Endopterygota</taxon>
        <taxon>Lepidoptera</taxon>
        <taxon>Glossata</taxon>
        <taxon>Ditrysia</taxon>
        <taxon>Tineoidea</taxon>
        <taxon>Psychidae</taxon>
        <taxon>Oiketicinae</taxon>
        <taxon>Eumeta</taxon>
    </lineage>
</organism>
<name>A0A4C1XTV7_EUMVA</name>
<evidence type="ECO:0000313" key="1">
    <source>
        <dbReference type="EMBL" id="GBP65619.1"/>
    </source>
</evidence>
<reference evidence="1 2" key="1">
    <citation type="journal article" date="2019" name="Commun. Biol.">
        <title>The bagworm genome reveals a unique fibroin gene that provides high tensile strength.</title>
        <authorList>
            <person name="Kono N."/>
            <person name="Nakamura H."/>
            <person name="Ohtoshi R."/>
            <person name="Tomita M."/>
            <person name="Numata K."/>
            <person name="Arakawa K."/>
        </authorList>
    </citation>
    <scope>NUCLEOTIDE SEQUENCE [LARGE SCALE GENOMIC DNA]</scope>
</reference>
<comment type="caution">
    <text evidence="1">The sequence shown here is derived from an EMBL/GenBank/DDBJ whole genome shotgun (WGS) entry which is preliminary data.</text>
</comment>
<accession>A0A4C1XTV7</accession>
<evidence type="ECO:0000313" key="2">
    <source>
        <dbReference type="Proteomes" id="UP000299102"/>
    </source>
</evidence>
<gene>
    <name evidence="1" type="ORF">EVAR_47224_1</name>
</gene>